<name>A0A645G5H3_9ZZZZ</name>
<dbReference type="PROSITE" id="PS51831">
    <property type="entry name" value="HD"/>
    <property type="match status" value="1"/>
</dbReference>
<keyword evidence="4" id="KW-0378">Hydrolase</keyword>
<dbReference type="Pfam" id="PF01966">
    <property type="entry name" value="HD"/>
    <property type="match status" value="1"/>
</dbReference>
<dbReference type="SMART" id="SM00471">
    <property type="entry name" value="HDc"/>
    <property type="match status" value="1"/>
</dbReference>
<dbReference type="Gene3D" id="1.10.3210.10">
    <property type="entry name" value="Hypothetical protein af1432"/>
    <property type="match status" value="1"/>
</dbReference>
<protein>
    <recommendedName>
        <fullName evidence="1">bis(5'-nucleosyl)-tetraphosphatase (symmetrical)</fullName>
        <ecNumber evidence="1">3.6.1.41</ecNumber>
    </recommendedName>
</protein>
<dbReference type="GO" id="GO:0000166">
    <property type="term" value="F:nucleotide binding"/>
    <property type="evidence" value="ECO:0007669"/>
    <property type="project" value="UniProtKB-KW"/>
</dbReference>
<gene>
    <name evidence="8" type="ORF">SDC9_169277</name>
</gene>
<dbReference type="EC" id="3.6.1.41" evidence="1"/>
<evidence type="ECO:0000256" key="4">
    <source>
        <dbReference type="ARBA" id="ARBA00022801"/>
    </source>
</evidence>
<dbReference type="InterPro" id="IPR006674">
    <property type="entry name" value="HD_domain"/>
</dbReference>
<dbReference type="NCBIfam" id="TIGR00488">
    <property type="entry name" value="bis(5'-nucleosyl)-tetraphosphatase (symmetrical) YqeK"/>
    <property type="match status" value="1"/>
</dbReference>
<evidence type="ECO:0000259" key="7">
    <source>
        <dbReference type="PROSITE" id="PS51831"/>
    </source>
</evidence>
<keyword evidence="3" id="KW-0547">Nucleotide-binding</keyword>
<dbReference type="GO" id="GO:0046872">
    <property type="term" value="F:metal ion binding"/>
    <property type="evidence" value="ECO:0007669"/>
    <property type="project" value="UniProtKB-KW"/>
</dbReference>
<dbReference type="InterPro" id="IPR005249">
    <property type="entry name" value="YqeK"/>
</dbReference>
<dbReference type="InterPro" id="IPR003607">
    <property type="entry name" value="HD/PDEase_dom"/>
</dbReference>
<dbReference type="EMBL" id="VSSQ01069983">
    <property type="protein sequence ID" value="MPN21895.1"/>
    <property type="molecule type" value="Genomic_DNA"/>
</dbReference>
<dbReference type="GO" id="GO:0008803">
    <property type="term" value="F:bis(5'-nucleosyl)-tetraphosphatase (symmetrical) activity"/>
    <property type="evidence" value="ECO:0007669"/>
    <property type="project" value="UniProtKB-EC"/>
</dbReference>
<dbReference type="InterPro" id="IPR051094">
    <property type="entry name" value="Diverse_Catalytic_Enzymes"/>
</dbReference>
<dbReference type="CDD" id="cd00077">
    <property type="entry name" value="HDc"/>
    <property type="match status" value="1"/>
</dbReference>
<comment type="caution">
    <text evidence="8">The sequence shown here is derived from an EMBL/GenBank/DDBJ whole genome shotgun (WGS) entry which is preliminary data.</text>
</comment>
<evidence type="ECO:0000256" key="5">
    <source>
        <dbReference type="ARBA" id="ARBA00023004"/>
    </source>
</evidence>
<reference evidence="8" key="1">
    <citation type="submission" date="2019-08" db="EMBL/GenBank/DDBJ databases">
        <authorList>
            <person name="Kucharzyk K."/>
            <person name="Murdoch R.W."/>
            <person name="Higgins S."/>
            <person name="Loffler F."/>
        </authorList>
    </citation>
    <scope>NUCLEOTIDE SEQUENCE</scope>
</reference>
<comment type="catalytic activity">
    <reaction evidence="6">
        <text>P(1),P(4)-bis(5'-adenosyl) tetraphosphate + H2O = 2 ADP + 2 H(+)</text>
        <dbReference type="Rhea" id="RHEA:24252"/>
        <dbReference type="ChEBI" id="CHEBI:15377"/>
        <dbReference type="ChEBI" id="CHEBI:15378"/>
        <dbReference type="ChEBI" id="CHEBI:58141"/>
        <dbReference type="ChEBI" id="CHEBI:456216"/>
        <dbReference type="EC" id="3.6.1.41"/>
    </reaction>
</comment>
<dbReference type="AlphaFoldDB" id="A0A645G5H3"/>
<dbReference type="SUPFAM" id="SSF109604">
    <property type="entry name" value="HD-domain/PDEase-like"/>
    <property type="match status" value="1"/>
</dbReference>
<organism evidence="8">
    <name type="scientific">bioreactor metagenome</name>
    <dbReference type="NCBI Taxonomy" id="1076179"/>
    <lineage>
        <taxon>unclassified sequences</taxon>
        <taxon>metagenomes</taxon>
        <taxon>ecological metagenomes</taxon>
    </lineage>
</organism>
<evidence type="ECO:0000313" key="8">
    <source>
        <dbReference type="EMBL" id="MPN21895.1"/>
    </source>
</evidence>
<sequence>MDLKQIEKILKEMLPERRLEHSLNVSKCAVKLSEIYKCDREKAEIAGLVHDCAKYFIDEQIEDFVEKFNIELDPLEENNIALSHSVIGSYVAMDVFNINDKEIINAIKYHTTGKENMSLLEKIIYMADLIEEGRNFPRVEELRELTYSGKLDEALILSFNNTIKFIIDNNQLIHPRTVKARNYILGNLTMRSID</sequence>
<keyword evidence="2" id="KW-0479">Metal-binding</keyword>
<dbReference type="PANTHER" id="PTHR35795">
    <property type="entry name" value="SLR1885 PROTEIN"/>
    <property type="match status" value="1"/>
</dbReference>
<keyword evidence="5" id="KW-0408">Iron</keyword>
<proteinExistence type="predicted"/>
<evidence type="ECO:0000256" key="3">
    <source>
        <dbReference type="ARBA" id="ARBA00022741"/>
    </source>
</evidence>
<feature type="domain" description="HD" evidence="7">
    <location>
        <begin position="18"/>
        <end position="133"/>
    </location>
</feature>
<evidence type="ECO:0000256" key="2">
    <source>
        <dbReference type="ARBA" id="ARBA00022723"/>
    </source>
</evidence>
<evidence type="ECO:0000256" key="1">
    <source>
        <dbReference type="ARBA" id="ARBA00012506"/>
    </source>
</evidence>
<accession>A0A645G5H3</accession>
<dbReference type="PANTHER" id="PTHR35795:SF1">
    <property type="entry name" value="BIS(5'-NUCLEOSYL)-TETRAPHOSPHATASE, SYMMETRICAL"/>
    <property type="match status" value="1"/>
</dbReference>
<evidence type="ECO:0000256" key="6">
    <source>
        <dbReference type="ARBA" id="ARBA00049417"/>
    </source>
</evidence>